<proteinExistence type="predicted"/>
<gene>
    <name evidence="3" type="ORF">GMARGA_LOCUS19430</name>
</gene>
<protein>
    <submittedName>
        <fullName evidence="3">43205_t:CDS:1</fullName>
    </submittedName>
</protein>
<feature type="compositionally biased region" description="Polar residues" evidence="1">
    <location>
        <begin position="550"/>
        <end position="589"/>
    </location>
</feature>
<feature type="region of interest" description="Disordered" evidence="1">
    <location>
        <begin position="269"/>
        <end position="301"/>
    </location>
</feature>
<dbReference type="InterPro" id="IPR031606">
    <property type="entry name" value="Kch1/2"/>
</dbReference>
<feature type="compositionally biased region" description="Polar residues" evidence="1">
    <location>
        <begin position="275"/>
        <end position="288"/>
    </location>
</feature>
<feature type="compositionally biased region" description="Polar residues" evidence="1">
    <location>
        <begin position="506"/>
        <end position="523"/>
    </location>
</feature>
<dbReference type="PANTHER" id="PTHR36424">
    <property type="entry name" value="PHEROMONE-REGULATED MEMBRANE PROTEIN 6"/>
    <property type="match status" value="1"/>
</dbReference>
<keyword evidence="2" id="KW-1133">Transmembrane helix</keyword>
<keyword evidence="2" id="KW-0812">Transmembrane</keyword>
<name>A0ABN7VL82_GIGMA</name>
<accession>A0ABN7VL82</accession>
<feature type="compositionally biased region" description="Low complexity" evidence="1">
    <location>
        <begin position="612"/>
        <end position="630"/>
    </location>
</feature>
<keyword evidence="4" id="KW-1185">Reference proteome</keyword>
<evidence type="ECO:0000313" key="4">
    <source>
        <dbReference type="Proteomes" id="UP000789901"/>
    </source>
</evidence>
<feature type="compositionally biased region" description="Polar residues" evidence="1">
    <location>
        <begin position="314"/>
        <end position="333"/>
    </location>
</feature>
<evidence type="ECO:0000256" key="1">
    <source>
        <dbReference type="SAM" id="MobiDB-lite"/>
    </source>
</evidence>
<evidence type="ECO:0000313" key="3">
    <source>
        <dbReference type="EMBL" id="CAG8778871.1"/>
    </source>
</evidence>
<feature type="compositionally biased region" description="Polar residues" evidence="1">
    <location>
        <begin position="597"/>
        <end position="611"/>
    </location>
</feature>
<feature type="transmembrane region" description="Helical" evidence="2">
    <location>
        <begin position="186"/>
        <end position="213"/>
    </location>
</feature>
<evidence type="ECO:0000256" key="2">
    <source>
        <dbReference type="SAM" id="Phobius"/>
    </source>
</evidence>
<reference evidence="3 4" key="1">
    <citation type="submission" date="2021-06" db="EMBL/GenBank/DDBJ databases">
        <authorList>
            <person name="Kallberg Y."/>
            <person name="Tangrot J."/>
            <person name="Rosling A."/>
        </authorList>
    </citation>
    <scope>NUCLEOTIDE SEQUENCE [LARGE SCALE GENOMIC DNA]</scope>
    <source>
        <strain evidence="3 4">120-4 pot B 10/14</strain>
    </source>
</reference>
<feature type="transmembrane region" description="Helical" evidence="2">
    <location>
        <begin position="90"/>
        <end position="107"/>
    </location>
</feature>
<dbReference type="EMBL" id="CAJVQB010016208">
    <property type="protein sequence ID" value="CAG8778871.1"/>
    <property type="molecule type" value="Genomic_DNA"/>
</dbReference>
<sequence>MCCSAPKWKEEIKSNKVTDHKFDFVDLEEFKYTSFSGKITGKVNYSFFFLVILKSVLIYIADIWTAGLLLIFDRWGSAIQPKIPFYVSKWIYIGCIFASFLLLAWDIRKAKKIYDSRDISKINNSRKWVDKIAFFVFFAFKGWKRLVFAEAPRQAINAITLYYLIQLNKKKQYLDIKSYGDSVHRLAMATMAFSLFLFIFSFIKIVAAVILYIPLLCHIRGNLKEYSLRNNNNLELKLKLKEILAILARKKMEKRDPLINQPYRLTGTPVPQRVGTPNLTVPSRTGTINYGPPLTVPSRSGTINYGTPLTVPSRTGTINYGTPLTVPSRTGTINLGPPSVGTPTPDYGPPRSRTPEPGPPRVGTPDHGPPRSRTPEPGPPRVGTPDYGPPRSRTPELGPPRVGTPDYGPPRSRTPDYGPPRIGNSDYGPPRVGTPNYGPPLNGTLGHGPPRFGTPGYGPPRVGTPGYGPPRVGTPGYGPPRVGTPGYGPPRVGTPGYGPPRIGTPLSRTGTPVNYRGHNTGQHSNNSSNSSELSGYSNNTTTAYPLGSGHQYQNRSQYSALTRTGTSSSPKTSFESLVSAKQNQLSVQPESLDKNPHNSSDYQGSQSTLENSHIITSQSSELSSISSSISGHNNSQ</sequence>
<feature type="transmembrane region" description="Helical" evidence="2">
    <location>
        <begin position="47"/>
        <end position="70"/>
    </location>
</feature>
<comment type="caution">
    <text evidence="3">The sequence shown here is derived from an EMBL/GenBank/DDBJ whole genome shotgun (WGS) entry which is preliminary data.</text>
</comment>
<dbReference type="Pfam" id="PF16944">
    <property type="entry name" value="KCH"/>
    <property type="match status" value="1"/>
</dbReference>
<organism evidence="3 4">
    <name type="scientific">Gigaspora margarita</name>
    <dbReference type="NCBI Taxonomy" id="4874"/>
    <lineage>
        <taxon>Eukaryota</taxon>
        <taxon>Fungi</taxon>
        <taxon>Fungi incertae sedis</taxon>
        <taxon>Mucoromycota</taxon>
        <taxon>Glomeromycotina</taxon>
        <taxon>Glomeromycetes</taxon>
        <taxon>Diversisporales</taxon>
        <taxon>Gigasporaceae</taxon>
        <taxon>Gigaspora</taxon>
    </lineage>
</organism>
<feature type="compositionally biased region" description="Low complexity" evidence="1">
    <location>
        <begin position="524"/>
        <end position="539"/>
    </location>
</feature>
<feature type="region of interest" description="Disordered" evidence="1">
    <location>
        <begin position="314"/>
        <end position="636"/>
    </location>
</feature>
<keyword evidence="2" id="KW-0472">Membrane</keyword>
<dbReference type="PANTHER" id="PTHR36424:SF1">
    <property type="entry name" value="LOW AFFINITY K(+) TRANSPORTER 1-RELATED"/>
    <property type="match status" value="1"/>
</dbReference>
<dbReference type="Proteomes" id="UP000789901">
    <property type="component" value="Unassembled WGS sequence"/>
</dbReference>